<dbReference type="Gene3D" id="3.60.60.10">
    <property type="entry name" value="Penicillin V Acylase, Chain A"/>
    <property type="match status" value="1"/>
</dbReference>
<dbReference type="STRING" id="762845.BCR26_06845"/>
<organism evidence="4 5">
    <name type="scientific">Enterococcus rivorum</name>
    <dbReference type="NCBI Taxonomy" id="762845"/>
    <lineage>
        <taxon>Bacteria</taxon>
        <taxon>Bacillati</taxon>
        <taxon>Bacillota</taxon>
        <taxon>Bacilli</taxon>
        <taxon>Lactobacillales</taxon>
        <taxon>Enterococcaceae</taxon>
        <taxon>Enterococcus</taxon>
    </lineage>
</organism>
<gene>
    <name evidence="4" type="ORF">BCR26_06845</name>
</gene>
<comment type="caution">
    <text evidence="4">The sequence shown here is derived from an EMBL/GenBank/DDBJ whole genome shotgun (WGS) entry which is preliminary data.</text>
</comment>
<dbReference type="OrthoDB" id="9794717at2"/>
<dbReference type="InterPro" id="IPR052193">
    <property type="entry name" value="Peptidase_C59"/>
</dbReference>
<comment type="similarity">
    <text evidence="1">Belongs to the peptidase C59 family.</text>
</comment>
<dbReference type="SUPFAM" id="SSF56235">
    <property type="entry name" value="N-terminal nucleophile aminohydrolases (Ntn hydrolases)"/>
    <property type="match status" value="1"/>
</dbReference>
<reference evidence="4 5" key="1">
    <citation type="submission" date="2016-09" db="EMBL/GenBank/DDBJ databases">
        <authorList>
            <person name="Capua I."/>
            <person name="De Benedictis P."/>
            <person name="Joannis T."/>
            <person name="Lombin L.H."/>
            <person name="Cattoli G."/>
        </authorList>
    </citation>
    <scope>NUCLEOTIDE SEQUENCE [LARGE SCALE GENOMIC DNA]</scope>
    <source>
        <strain evidence="4 5">LMG 25899</strain>
    </source>
</reference>
<dbReference type="PANTHER" id="PTHR35527">
    <property type="entry name" value="CHOLOYLGLYCINE HYDROLASE"/>
    <property type="match status" value="1"/>
</dbReference>
<dbReference type="InterPro" id="IPR029055">
    <property type="entry name" value="Ntn_hydrolases_N"/>
</dbReference>
<protein>
    <recommendedName>
        <fullName evidence="3">Choloylglycine hydrolase/NAAA C-terminal domain-containing protein</fullName>
    </recommendedName>
</protein>
<evidence type="ECO:0000259" key="3">
    <source>
        <dbReference type="Pfam" id="PF02275"/>
    </source>
</evidence>
<evidence type="ECO:0000256" key="2">
    <source>
        <dbReference type="ARBA" id="ARBA00022801"/>
    </source>
</evidence>
<dbReference type="GO" id="GO:0016787">
    <property type="term" value="F:hydrolase activity"/>
    <property type="evidence" value="ECO:0007669"/>
    <property type="project" value="UniProtKB-KW"/>
</dbReference>
<sequence>MCTSAKIKSIEGHYYWARTMDFAQNFFECGGEIIYFPKHLQMDMLSGPLVSKYEVVGMGIQDTYLLTDGINSEGLAGGCFYFEEATATSSQELTKKELQEVVLDELVVYILSQCKSVDEIVGLVSQFACIDKGTSNKMVATEGKQLPVHLTFTDKEGYSIVLEPDHDGQFTIYTHTNGIMTNSPKYEWHLTNLRNYVNMSDYTIQQLNINNLEVKGIESGSGLLGLPGDYTSPSRFIKIALLSNMMQPTADKDALRSLYTVFNSVIIPKGIEKNTSDSSDYTAYWIGYDLENRCLEVLSTANQTFTKVSLEEASRFFNNQKGHTKVKNENYFHEI</sequence>
<evidence type="ECO:0000256" key="1">
    <source>
        <dbReference type="ARBA" id="ARBA00006625"/>
    </source>
</evidence>
<dbReference type="RefSeq" id="WP_069700234.1">
    <property type="nucleotide sequence ID" value="NZ_JAGGMA010000001.1"/>
</dbReference>
<dbReference type="EMBL" id="MIEK01000081">
    <property type="protein sequence ID" value="OEH80716.1"/>
    <property type="molecule type" value="Genomic_DNA"/>
</dbReference>
<dbReference type="Proteomes" id="UP000095256">
    <property type="component" value="Unassembled WGS sequence"/>
</dbReference>
<keyword evidence="2" id="KW-0378">Hydrolase</keyword>
<dbReference type="AlphaFoldDB" id="A0A1E5KS80"/>
<accession>A0A1E5KS80</accession>
<dbReference type="PANTHER" id="PTHR35527:SF2">
    <property type="entry name" value="HYDROLASE"/>
    <property type="match status" value="1"/>
</dbReference>
<evidence type="ECO:0000313" key="5">
    <source>
        <dbReference type="Proteomes" id="UP000095256"/>
    </source>
</evidence>
<evidence type="ECO:0000313" key="4">
    <source>
        <dbReference type="EMBL" id="OEH80716.1"/>
    </source>
</evidence>
<keyword evidence="5" id="KW-1185">Reference proteome</keyword>
<name>A0A1E5KS80_9ENTE</name>
<feature type="domain" description="Choloylglycine hydrolase/NAAA C-terminal" evidence="3">
    <location>
        <begin position="2"/>
        <end position="312"/>
    </location>
</feature>
<dbReference type="InterPro" id="IPR029132">
    <property type="entry name" value="CBAH/NAAA_C"/>
</dbReference>
<proteinExistence type="inferred from homology"/>
<dbReference type="Pfam" id="PF02275">
    <property type="entry name" value="CBAH"/>
    <property type="match status" value="1"/>
</dbReference>